<gene>
    <name evidence="1" type="ORF">A6V39_01635</name>
</gene>
<dbReference type="STRING" id="432608.A6V39_01635"/>
<dbReference type="EMBL" id="LWUJ01000010">
    <property type="protein sequence ID" value="OAL10744.1"/>
    <property type="molecule type" value="Genomic_DNA"/>
</dbReference>
<organism evidence="1 2">
    <name type="scientific">Candidatus Mycoplasma haematobovis</name>
    <dbReference type="NCBI Taxonomy" id="432608"/>
    <lineage>
        <taxon>Bacteria</taxon>
        <taxon>Bacillati</taxon>
        <taxon>Mycoplasmatota</taxon>
        <taxon>Mollicutes</taxon>
        <taxon>Mycoplasmataceae</taxon>
        <taxon>Mycoplasma</taxon>
    </lineage>
</organism>
<comment type="caution">
    <text evidence="1">The sequence shown here is derived from an EMBL/GenBank/DDBJ whole genome shotgun (WGS) entry which is preliminary data.</text>
</comment>
<reference evidence="2" key="1">
    <citation type="submission" date="2016-04" db="EMBL/GenBank/DDBJ databases">
        <authorList>
            <person name="Quiroz-Castaneda R.E."/>
            <person name="Martinez-Ocampo F."/>
        </authorList>
    </citation>
    <scope>NUCLEOTIDE SEQUENCE [LARGE SCALE GENOMIC DNA]</scope>
    <source>
        <strain evidence="2">INIFAP01</strain>
    </source>
</reference>
<protein>
    <submittedName>
        <fullName evidence="1">Uncharacterized protein</fullName>
    </submittedName>
</protein>
<sequence>MGRLENLGSQDHLSMKYFPLYIVLKDIVYQDEKMIGFERNFTTKITIVKKLVLAMELRKLLNF</sequence>
<accession>A0A1A9QF30</accession>
<name>A0A1A9QF30_9MOLU</name>
<dbReference type="AlphaFoldDB" id="A0A1A9QF30"/>
<keyword evidence="2" id="KW-1185">Reference proteome</keyword>
<evidence type="ECO:0000313" key="2">
    <source>
        <dbReference type="Proteomes" id="UP000077623"/>
    </source>
</evidence>
<dbReference type="Proteomes" id="UP000077623">
    <property type="component" value="Unassembled WGS sequence"/>
</dbReference>
<proteinExistence type="predicted"/>
<evidence type="ECO:0000313" key="1">
    <source>
        <dbReference type="EMBL" id="OAL10744.1"/>
    </source>
</evidence>